<evidence type="ECO:0000256" key="5">
    <source>
        <dbReference type="ARBA" id="ARBA00022833"/>
    </source>
</evidence>
<evidence type="ECO:0000313" key="11">
    <source>
        <dbReference type="EMBL" id="EXI69792.1"/>
    </source>
</evidence>
<dbReference type="InterPro" id="IPR001305">
    <property type="entry name" value="HSP_DnaJ_Cys-rich_dom"/>
</dbReference>
<dbReference type="Pfam" id="PF00226">
    <property type="entry name" value="DnaJ"/>
    <property type="match status" value="1"/>
</dbReference>
<keyword evidence="3" id="KW-0677">Repeat</keyword>
<dbReference type="InterPro" id="IPR036410">
    <property type="entry name" value="HSP_DnaJ_Cys-rich_dom_sf"/>
</dbReference>
<evidence type="ECO:0000256" key="6">
    <source>
        <dbReference type="ARBA" id="ARBA00023016"/>
    </source>
</evidence>
<evidence type="ECO:0000256" key="4">
    <source>
        <dbReference type="ARBA" id="ARBA00022771"/>
    </source>
</evidence>
<keyword evidence="6 11" id="KW-0346">Stress response</keyword>
<dbReference type="CDD" id="cd10747">
    <property type="entry name" value="DnaJ_C"/>
    <property type="match status" value="1"/>
</dbReference>
<dbReference type="InterPro" id="IPR036869">
    <property type="entry name" value="J_dom_sf"/>
</dbReference>
<evidence type="ECO:0000256" key="1">
    <source>
        <dbReference type="ARBA" id="ARBA00022705"/>
    </source>
</evidence>
<reference evidence="11" key="1">
    <citation type="submission" date="2014-02" db="EMBL/GenBank/DDBJ databases">
        <title>Expanding our view of genomic diversity in Candidatus Accumulibacter clades.</title>
        <authorList>
            <person name="Skennerton C.T."/>
            <person name="Barr J.J."/>
            <person name="Slater F.R."/>
            <person name="Bond P.L."/>
            <person name="Tyson G.W."/>
        </authorList>
    </citation>
    <scope>NUCLEOTIDE SEQUENCE [LARGE SCALE GENOMIC DNA]</scope>
</reference>
<dbReference type="InterPro" id="IPR002939">
    <property type="entry name" value="DnaJ_C"/>
</dbReference>
<feature type="domain" description="CR-type" evidence="10">
    <location>
        <begin position="102"/>
        <end position="177"/>
    </location>
</feature>
<dbReference type="SUPFAM" id="SSF49493">
    <property type="entry name" value="HSP40/DnaJ peptide-binding domain"/>
    <property type="match status" value="2"/>
</dbReference>
<dbReference type="GO" id="GO:0042026">
    <property type="term" value="P:protein refolding"/>
    <property type="evidence" value="ECO:0007669"/>
    <property type="project" value="TreeGrafter"/>
</dbReference>
<evidence type="ECO:0000256" key="7">
    <source>
        <dbReference type="ARBA" id="ARBA00023186"/>
    </source>
</evidence>
<evidence type="ECO:0000256" key="2">
    <source>
        <dbReference type="ARBA" id="ARBA00022723"/>
    </source>
</evidence>
<dbReference type="Gene3D" id="2.60.260.20">
    <property type="entry name" value="Urease metallochaperone UreE, N-terminal domain"/>
    <property type="match status" value="2"/>
</dbReference>
<keyword evidence="1" id="KW-0235">DNA replication</keyword>
<dbReference type="PROSITE" id="PS50076">
    <property type="entry name" value="DNAJ_2"/>
    <property type="match status" value="1"/>
</dbReference>
<name>A0A011NYQ9_9PROT</name>
<dbReference type="PRINTS" id="PR00625">
    <property type="entry name" value="JDOMAIN"/>
</dbReference>
<dbReference type="PANTHER" id="PTHR43096">
    <property type="entry name" value="DNAJ HOMOLOG 1, MITOCHONDRIAL-RELATED"/>
    <property type="match status" value="1"/>
</dbReference>
<dbReference type="GO" id="GO:0006260">
    <property type="term" value="P:DNA replication"/>
    <property type="evidence" value="ECO:0007669"/>
    <property type="project" value="UniProtKB-KW"/>
</dbReference>
<keyword evidence="12" id="KW-1185">Reference proteome</keyword>
<dbReference type="PATRIC" id="fig|1454001.3.peg.117"/>
<evidence type="ECO:0000256" key="3">
    <source>
        <dbReference type="ARBA" id="ARBA00022737"/>
    </source>
</evidence>
<dbReference type="CDD" id="cd06257">
    <property type="entry name" value="DnaJ"/>
    <property type="match status" value="1"/>
</dbReference>
<dbReference type="PROSITE" id="PS51188">
    <property type="entry name" value="ZF_CR"/>
    <property type="match status" value="1"/>
</dbReference>
<dbReference type="Gene3D" id="1.10.287.110">
    <property type="entry name" value="DnaJ domain"/>
    <property type="match status" value="1"/>
</dbReference>
<keyword evidence="2 8" id="KW-0479">Metal-binding</keyword>
<keyword evidence="7" id="KW-0143">Chaperone</keyword>
<evidence type="ECO:0000256" key="8">
    <source>
        <dbReference type="PROSITE-ProRule" id="PRU00546"/>
    </source>
</evidence>
<organism evidence="11 12">
    <name type="scientific">Candidatus Accumulibacter adjunctus</name>
    <dbReference type="NCBI Taxonomy" id="1454001"/>
    <lineage>
        <taxon>Bacteria</taxon>
        <taxon>Pseudomonadati</taxon>
        <taxon>Pseudomonadota</taxon>
        <taxon>Betaproteobacteria</taxon>
        <taxon>Candidatus Accumulibacter</taxon>
    </lineage>
</organism>
<dbReference type="STRING" id="1454001.AW08_00285"/>
<dbReference type="AlphaFoldDB" id="A0A011NYQ9"/>
<dbReference type="Pfam" id="PF01556">
    <property type="entry name" value="DnaJ_C"/>
    <property type="match status" value="1"/>
</dbReference>
<protein>
    <submittedName>
        <fullName evidence="11">Heat shock protein J</fullName>
    </submittedName>
</protein>
<feature type="zinc finger region" description="CR-type" evidence="8">
    <location>
        <begin position="102"/>
        <end position="177"/>
    </location>
</feature>
<keyword evidence="4 8" id="KW-0863">Zinc-finger</keyword>
<dbReference type="SUPFAM" id="SSF57938">
    <property type="entry name" value="DnaJ/Hsp40 cysteine-rich domain"/>
    <property type="match status" value="1"/>
</dbReference>
<dbReference type="PANTHER" id="PTHR43096:SF52">
    <property type="entry name" value="DNAJ HOMOLOG 1, MITOCHONDRIAL-RELATED"/>
    <property type="match status" value="1"/>
</dbReference>
<dbReference type="InterPro" id="IPR001623">
    <property type="entry name" value="DnaJ_domain"/>
</dbReference>
<dbReference type="EMBL" id="JFAX01000001">
    <property type="protein sequence ID" value="EXI69792.1"/>
    <property type="molecule type" value="Genomic_DNA"/>
</dbReference>
<dbReference type="Proteomes" id="UP000020218">
    <property type="component" value="Unassembled WGS sequence"/>
</dbReference>
<proteinExistence type="predicted"/>
<dbReference type="GO" id="GO:0051082">
    <property type="term" value="F:unfolded protein binding"/>
    <property type="evidence" value="ECO:0007669"/>
    <property type="project" value="InterPro"/>
</dbReference>
<gene>
    <name evidence="11" type="primary">dnaJ_1</name>
    <name evidence="11" type="ORF">AW08_00285</name>
</gene>
<keyword evidence="5 8" id="KW-0862">Zinc</keyword>
<evidence type="ECO:0000313" key="12">
    <source>
        <dbReference type="Proteomes" id="UP000020218"/>
    </source>
</evidence>
<dbReference type="InterPro" id="IPR008971">
    <property type="entry name" value="HSP40/DnaJ_pept-bd"/>
</dbReference>
<dbReference type="GO" id="GO:0008270">
    <property type="term" value="F:zinc ion binding"/>
    <property type="evidence" value="ECO:0007669"/>
    <property type="project" value="UniProtKB-KW"/>
</dbReference>
<sequence>MIDCEDPFLVLGVAREASREEIKGAYRRLAMRWHPDRNPSPAAAVEFKRVHAAYELLLDDDRLAVWQQAQRGAAADRASDRAAAGDDLLQSLTLTLEQAATGCQRTVELLHHVRCSACTGSGRVQHGHSVPCPACSGCGRVVRAGGRTSRCDICGGRGYLRETVCADCAGSGWRNEARTLVVTVPPALLAGERLRLARQAPLPAGDESRIAGDLYLEISLLTHELFDLAGPDLHCRVPVSIFRLLSGGRIEIPTLGGTTWIDLPPWPATAGGHRLPGLGFPGKGVRAAGDLVLHPEAIHPQVAAREDCQLLELLEWRLASDLERRAPLLADWQERLRARRDGPLV</sequence>
<dbReference type="GO" id="GO:0005737">
    <property type="term" value="C:cytoplasm"/>
    <property type="evidence" value="ECO:0007669"/>
    <property type="project" value="TreeGrafter"/>
</dbReference>
<accession>A0A011NYQ9</accession>
<comment type="caution">
    <text evidence="11">The sequence shown here is derived from an EMBL/GenBank/DDBJ whole genome shotgun (WGS) entry which is preliminary data.</text>
</comment>
<evidence type="ECO:0000259" key="9">
    <source>
        <dbReference type="PROSITE" id="PS50076"/>
    </source>
</evidence>
<dbReference type="GO" id="GO:0031072">
    <property type="term" value="F:heat shock protein binding"/>
    <property type="evidence" value="ECO:0007669"/>
    <property type="project" value="InterPro"/>
</dbReference>
<feature type="domain" description="J" evidence="9">
    <location>
        <begin position="6"/>
        <end position="70"/>
    </location>
</feature>
<dbReference type="SUPFAM" id="SSF46565">
    <property type="entry name" value="Chaperone J-domain"/>
    <property type="match status" value="1"/>
</dbReference>
<evidence type="ECO:0000259" key="10">
    <source>
        <dbReference type="PROSITE" id="PS51188"/>
    </source>
</evidence>
<dbReference type="Gene3D" id="2.10.230.10">
    <property type="entry name" value="Heat shock protein DnaJ, cysteine-rich domain"/>
    <property type="match status" value="1"/>
</dbReference>
<dbReference type="SMART" id="SM00271">
    <property type="entry name" value="DnaJ"/>
    <property type="match status" value="1"/>
</dbReference>